<evidence type="ECO:0000256" key="1">
    <source>
        <dbReference type="ARBA" id="ARBA00006209"/>
    </source>
</evidence>
<organism evidence="4 5">
    <name type="scientific">Cirrhinus mrigala</name>
    <name type="common">Mrigala</name>
    <dbReference type="NCBI Taxonomy" id="683832"/>
    <lineage>
        <taxon>Eukaryota</taxon>
        <taxon>Metazoa</taxon>
        <taxon>Chordata</taxon>
        <taxon>Craniata</taxon>
        <taxon>Vertebrata</taxon>
        <taxon>Euteleostomi</taxon>
        <taxon>Actinopterygii</taxon>
        <taxon>Neopterygii</taxon>
        <taxon>Teleostei</taxon>
        <taxon>Ostariophysi</taxon>
        <taxon>Cypriniformes</taxon>
        <taxon>Cyprinidae</taxon>
        <taxon>Labeoninae</taxon>
        <taxon>Labeonini</taxon>
        <taxon>Cirrhinus</taxon>
    </lineage>
</organism>
<proteinExistence type="inferred from homology"/>
<evidence type="ECO:0000313" key="5">
    <source>
        <dbReference type="Proteomes" id="UP001529510"/>
    </source>
</evidence>
<dbReference type="Proteomes" id="UP001529510">
    <property type="component" value="Unassembled WGS sequence"/>
</dbReference>
<dbReference type="InterPro" id="IPR045495">
    <property type="entry name" value="PI4K_N"/>
</dbReference>
<name>A0ABD0MV40_CIRMR</name>
<feature type="non-terminal residue" evidence="4">
    <location>
        <position position="148"/>
    </location>
</feature>
<reference evidence="4 5" key="1">
    <citation type="submission" date="2024-05" db="EMBL/GenBank/DDBJ databases">
        <title>Genome sequencing and assembly of Indian major carp, Cirrhinus mrigala (Hamilton, 1822).</title>
        <authorList>
            <person name="Mohindra V."/>
            <person name="Chowdhury L.M."/>
            <person name="Lal K."/>
            <person name="Jena J.K."/>
        </authorList>
    </citation>
    <scope>NUCLEOTIDE SEQUENCE [LARGE SCALE GENOMIC DNA]</scope>
    <source>
        <strain evidence="4">CM1030</strain>
        <tissue evidence="4">Blood</tissue>
    </source>
</reference>
<comment type="similarity">
    <text evidence="1">Belongs to the PI3/PI4-kinase family. Type III PI4K subfamily.</text>
</comment>
<evidence type="ECO:0000259" key="3">
    <source>
        <dbReference type="Pfam" id="PF19274"/>
    </source>
</evidence>
<dbReference type="Pfam" id="PF19274">
    <property type="entry name" value="PI4K_N"/>
    <property type="match status" value="1"/>
</dbReference>
<evidence type="ECO:0000313" key="4">
    <source>
        <dbReference type="EMBL" id="KAL0152865.1"/>
    </source>
</evidence>
<evidence type="ECO:0000256" key="2">
    <source>
        <dbReference type="SAM" id="MobiDB-lite"/>
    </source>
</evidence>
<feature type="non-terminal residue" evidence="4">
    <location>
        <position position="1"/>
    </location>
</feature>
<sequence>VAGMLQFAEATHSESNLSKLMVSQMSDALDAKDSDAFTQNMFKMTALLISTKDWDLQLLHHLCWSPLKMFTEQGMETAIACWEWLLAARNGIEVQFMREMAGAWQMTVELKMGLFSETESEADPLAASEESQPLPRPPNVTPHSLWIE</sequence>
<feature type="region of interest" description="Disordered" evidence="2">
    <location>
        <begin position="121"/>
        <end position="148"/>
    </location>
</feature>
<accession>A0ABD0MV40</accession>
<protein>
    <recommendedName>
        <fullName evidence="3">PI4-kinase N-terminal domain-containing protein</fullName>
    </recommendedName>
</protein>
<feature type="domain" description="PI4-kinase N-terminal" evidence="3">
    <location>
        <begin position="26"/>
        <end position="147"/>
    </location>
</feature>
<gene>
    <name evidence="4" type="ORF">M9458_051828</name>
</gene>
<comment type="caution">
    <text evidence="4">The sequence shown here is derived from an EMBL/GenBank/DDBJ whole genome shotgun (WGS) entry which is preliminary data.</text>
</comment>
<keyword evidence="5" id="KW-1185">Reference proteome</keyword>
<dbReference type="EMBL" id="JAMKFB020000170">
    <property type="protein sequence ID" value="KAL0152865.1"/>
    <property type="molecule type" value="Genomic_DNA"/>
</dbReference>
<dbReference type="AlphaFoldDB" id="A0ABD0MV40"/>